<reference evidence="7" key="1">
    <citation type="submission" date="2018-01" db="EMBL/GenBank/DDBJ databases">
        <authorList>
            <person name="Alioto T."/>
            <person name="Alioto T."/>
        </authorList>
    </citation>
    <scope>NUCLEOTIDE SEQUENCE [LARGE SCALE GENOMIC DNA]</scope>
</reference>
<dbReference type="GO" id="GO:0071230">
    <property type="term" value="P:cellular response to amino acid stimulus"/>
    <property type="evidence" value="ECO:0007669"/>
    <property type="project" value="InterPro"/>
</dbReference>
<dbReference type="Proteomes" id="UP000268350">
    <property type="component" value="Unassembled WGS sequence"/>
</dbReference>
<evidence type="ECO:0000313" key="6">
    <source>
        <dbReference type="EMBL" id="SPP85247.1"/>
    </source>
</evidence>
<dbReference type="GO" id="GO:0071986">
    <property type="term" value="C:Ragulator complex"/>
    <property type="evidence" value="ECO:0007669"/>
    <property type="project" value="InterPro"/>
</dbReference>
<dbReference type="PANTHER" id="PTHR33967">
    <property type="entry name" value="RAGULATOR COMPLEX PROTEIN LAMTOR4"/>
    <property type="match status" value="1"/>
</dbReference>
<gene>
    <name evidence="6" type="ORF">DGUA_6G015153</name>
</gene>
<protein>
    <recommendedName>
        <fullName evidence="4">Late endosomal/lysosomal adaptor and MAPK and MTOR activator 4</fullName>
    </recommendedName>
</protein>
<dbReference type="AlphaFoldDB" id="A0A3B0JT07"/>
<evidence type="ECO:0000256" key="5">
    <source>
        <dbReference type="SAM" id="MobiDB-lite"/>
    </source>
</evidence>
<dbReference type="InterPro" id="IPR034601">
    <property type="entry name" value="LAMTOR4"/>
</dbReference>
<evidence type="ECO:0000313" key="7">
    <source>
        <dbReference type="Proteomes" id="UP000268350"/>
    </source>
</evidence>
<evidence type="ECO:0000256" key="4">
    <source>
        <dbReference type="ARBA" id="ARBA00032690"/>
    </source>
</evidence>
<dbReference type="OrthoDB" id="275011at2759"/>
<accession>A0A3B0JT07</accession>
<evidence type="ECO:0000256" key="1">
    <source>
        <dbReference type="ARBA" id="ARBA00004371"/>
    </source>
</evidence>
<dbReference type="PANTHER" id="PTHR33967:SF1">
    <property type="entry name" value="RAGULATOR COMPLEX PROTEIN LAMTOR4"/>
    <property type="match status" value="1"/>
</dbReference>
<keyword evidence="7" id="KW-1185">Reference proteome</keyword>
<dbReference type="STRING" id="7266.A0A3B0JT07"/>
<dbReference type="GO" id="GO:0005764">
    <property type="term" value="C:lysosome"/>
    <property type="evidence" value="ECO:0007669"/>
    <property type="project" value="UniProtKB-SubCell"/>
</dbReference>
<comment type="similarity">
    <text evidence="2">Belongs to the LAMTOR4 family.</text>
</comment>
<name>A0A3B0JT07_DROGU</name>
<keyword evidence="3" id="KW-0458">Lysosome</keyword>
<evidence type="ECO:0000256" key="3">
    <source>
        <dbReference type="ARBA" id="ARBA00023228"/>
    </source>
</evidence>
<dbReference type="OMA" id="KTHNGAN"/>
<feature type="region of interest" description="Disordered" evidence="5">
    <location>
        <begin position="92"/>
        <end position="122"/>
    </location>
</feature>
<dbReference type="GO" id="GO:0005085">
    <property type="term" value="F:guanyl-nucleotide exchange factor activity"/>
    <property type="evidence" value="ECO:0007669"/>
    <property type="project" value="TreeGrafter"/>
</dbReference>
<dbReference type="EMBL" id="OUUW01000009">
    <property type="protein sequence ID" value="SPP85247.1"/>
    <property type="molecule type" value="Genomic_DNA"/>
</dbReference>
<proteinExistence type="inferred from homology"/>
<feature type="compositionally biased region" description="Polar residues" evidence="5">
    <location>
        <begin position="113"/>
        <end position="122"/>
    </location>
</feature>
<dbReference type="GO" id="GO:0032008">
    <property type="term" value="P:positive regulation of TOR signaling"/>
    <property type="evidence" value="ECO:0007669"/>
    <property type="project" value="InterPro"/>
</dbReference>
<sequence>MDKEKIIAPNQIGYLIMKDDGGVLDSGGDLKNDVRSANVIMGLLNLTESIDEDFMPNSSCERITIDYGQHYYSICMSNRRIYVVKLSKTHTQNGATSSSSSSTSYNDAAEGNNIGSSSTVMA</sequence>
<organism evidence="6 7">
    <name type="scientific">Drosophila guanche</name>
    <name type="common">Fruit fly</name>
    <dbReference type="NCBI Taxonomy" id="7266"/>
    <lineage>
        <taxon>Eukaryota</taxon>
        <taxon>Metazoa</taxon>
        <taxon>Ecdysozoa</taxon>
        <taxon>Arthropoda</taxon>
        <taxon>Hexapoda</taxon>
        <taxon>Insecta</taxon>
        <taxon>Pterygota</taxon>
        <taxon>Neoptera</taxon>
        <taxon>Endopterygota</taxon>
        <taxon>Diptera</taxon>
        <taxon>Brachycera</taxon>
        <taxon>Muscomorpha</taxon>
        <taxon>Ephydroidea</taxon>
        <taxon>Drosophilidae</taxon>
        <taxon>Drosophila</taxon>
        <taxon>Sophophora</taxon>
    </lineage>
</organism>
<comment type="subcellular location">
    <subcellularLocation>
        <location evidence="1">Lysosome</location>
    </subcellularLocation>
</comment>
<evidence type="ECO:0000256" key="2">
    <source>
        <dbReference type="ARBA" id="ARBA00010627"/>
    </source>
</evidence>